<name>A0A552DN79_MICAE</name>
<keyword evidence="1" id="KW-0560">Oxidoreductase</keyword>
<proteinExistence type="predicted"/>
<reference evidence="1 2" key="1">
    <citation type="submission" date="2019-01" db="EMBL/GenBank/DDBJ databases">
        <title>Coherence of Microcystis species and biogeography revealed through population genomics.</title>
        <authorList>
            <person name="Perez-Carrascal O.M."/>
            <person name="Terrat Y."/>
            <person name="Giani A."/>
            <person name="Fortin N."/>
            <person name="Tromas N."/>
            <person name="Shapiro B.J."/>
        </authorList>
    </citation>
    <scope>NUCLEOTIDE SEQUENCE [LARGE SCALE GENOMIC DNA]</scope>
    <source>
        <strain evidence="1">Ma_SC_T_19800800_S464</strain>
    </source>
</reference>
<dbReference type="Proteomes" id="UP000319313">
    <property type="component" value="Unassembled WGS sequence"/>
</dbReference>
<comment type="caution">
    <text evidence="1">The sequence shown here is derived from an EMBL/GenBank/DDBJ whole genome shotgun (WGS) entry which is preliminary data.</text>
</comment>
<dbReference type="Gene3D" id="2.60.120.620">
    <property type="entry name" value="q2cbj1_9rhob like domain"/>
    <property type="match status" value="1"/>
</dbReference>
<dbReference type="AlphaFoldDB" id="A0A552DN79"/>
<dbReference type="EMBL" id="SFBL01000142">
    <property type="protein sequence ID" value="TRU23681.1"/>
    <property type="molecule type" value="Genomic_DNA"/>
</dbReference>
<protein>
    <submittedName>
        <fullName evidence="1">Phytanoyl-CoA dioxygenase</fullName>
    </submittedName>
</protein>
<gene>
    <name evidence="1" type="ORF">EWV81_15600</name>
</gene>
<evidence type="ECO:0000313" key="1">
    <source>
        <dbReference type="EMBL" id="TRU23681.1"/>
    </source>
</evidence>
<accession>A0A552DN79</accession>
<sequence>MLDTASLAEEIVHGKGYVLLPELFTQKEISEARLQILQLAAGQPAGRFLNAGKRLRLYRLLEEAEIFEQMVQHPKVIEVVEAILGSDMTLGGFSAHILYPGANNMGAHVDYPYFTMTPPYPTTPVMEVQAIWMMEDFTETNGAPLFAANTQKLCQLPNPEKFAELAHQVTGAAGSVVLSHGLCWHDTSINHSKEQRVSVLGNYNPKFIRPLENSAQQMSPAFLEQASSKLKQLLGHEFQSAIFKDVQKLQSNNRDAPEHPNVSG</sequence>
<dbReference type="Pfam" id="PF05721">
    <property type="entry name" value="PhyH"/>
    <property type="match status" value="1"/>
</dbReference>
<dbReference type="PANTHER" id="PTHR20883:SF48">
    <property type="entry name" value="ECTOINE DIOXYGENASE"/>
    <property type="match status" value="1"/>
</dbReference>
<evidence type="ECO:0000313" key="2">
    <source>
        <dbReference type="Proteomes" id="UP000319313"/>
    </source>
</evidence>
<dbReference type="GO" id="GO:0005506">
    <property type="term" value="F:iron ion binding"/>
    <property type="evidence" value="ECO:0007669"/>
    <property type="project" value="UniProtKB-ARBA"/>
</dbReference>
<keyword evidence="1" id="KW-0223">Dioxygenase</keyword>
<dbReference type="SUPFAM" id="SSF51197">
    <property type="entry name" value="Clavaminate synthase-like"/>
    <property type="match status" value="1"/>
</dbReference>
<organism evidence="1 2">
    <name type="scientific">Microcystis aeruginosa Ma_SC_T_19800800_S464</name>
    <dbReference type="NCBI Taxonomy" id="2486257"/>
    <lineage>
        <taxon>Bacteria</taxon>
        <taxon>Bacillati</taxon>
        <taxon>Cyanobacteriota</taxon>
        <taxon>Cyanophyceae</taxon>
        <taxon>Oscillatoriophycideae</taxon>
        <taxon>Chroococcales</taxon>
        <taxon>Microcystaceae</taxon>
        <taxon>Microcystis</taxon>
    </lineage>
</organism>
<dbReference type="PANTHER" id="PTHR20883">
    <property type="entry name" value="PHYTANOYL-COA DIOXYGENASE DOMAIN CONTAINING 1"/>
    <property type="match status" value="1"/>
</dbReference>
<dbReference type="InterPro" id="IPR008775">
    <property type="entry name" value="Phytyl_CoA_dOase-like"/>
</dbReference>
<dbReference type="GO" id="GO:0016706">
    <property type="term" value="F:2-oxoglutarate-dependent dioxygenase activity"/>
    <property type="evidence" value="ECO:0007669"/>
    <property type="project" value="UniProtKB-ARBA"/>
</dbReference>